<dbReference type="Proteomes" id="UP001295740">
    <property type="component" value="Unassembled WGS sequence"/>
</dbReference>
<evidence type="ECO:0000313" key="2">
    <source>
        <dbReference type="Proteomes" id="UP001295740"/>
    </source>
</evidence>
<keyword evidence="2" id="KW-1185">Reference proteome</keyword>
<dbReference type="EMBL" id="CAUWAG010000004">
    <property type="protein sequence ID" value="CAJ2502697.1"/>
    <property type="molecule type" value="Genomic_DNA"/>
</dbReference>
<dbReference type="AlphaFoldDB" id="A0AAI8YF98"/>
<reference evidence="1" key="1">
    <citation type="submission" date="2023-10" db="EMBL/GenBank/DDBJ databases">
        <authorList>
            <person name="Hackl T."/>
        </authorList>
    </citation>
    <scope>NUCLEOTIDE SEQUENCE</scope>
</reference>
<accession>A0AAI8YF98</accession>
<sequence length="92" mass="9535">MHTAISRLLATDPDALSAVGMAVHDLAPISARLNDALRAQRDLPANGQYEPTNAATALVHGGGASFFGVLGRDKERAARFGGGMRHFAHGAA</sequence>
<protein>
    <submittedName>
        <fullName evidence="1">Uu.00g100910.m01.CDS01</fullName>
    </submittedName>
</protein>
<proteinExistence type="predicted"/>
<evidence type="ECO:0000313" key="1">
    <source>
        <dbReference type="EMBL" id="CAJ2502697.1"/>
    </source>
</evidence>
<comment type="caution">
    <text evidence="1">The sequence shown here is derived from an EMBL/GenBank/DDBJ whole genome shotgun (WGS) entry which is preliminary data.</text>
</comment>
<organism evidence="1 2">
    <name type="scientific">Anthostomella pinea</name>
    <dbReference type="NCBI Taxonomy" id="933095"/>
    <lineage>
        <taxon>Eukaryota</taxon>
        <taxon>Fungi</taxon>
        <taxon>Dikarya</taxon>
        <taxon>Ascomycota</taxon>
        <taxon>Pezizomycotina</taxon>
        <taxon>Sordariomycetes</taxon>
        <taxon>Xylariomycetidae</taxon>
        <taxon>Xylariales</taxon>
        <taxon>Xylariaceae</taxon>
        <taxon>Anthostomella</taxon>
    </lineage>
</organism>
<name>A0AAI8YF98_9PEZI</name>
<gene>
    <name evidence="1" type="ORF">KHLLAP_LOCUS3165</name>
</gene>